<evidence type="ECO:0000313" key="2">
    <source>
        <dbReference type="EMBL" id="KAF7834738.1"/>
    </source>
</evidence>
<comment type="caution">
    <text evidence="2">The sequence shown here is derived from an EMBL/GenBank/DDBJ whole genome shotgun (WGS) entry which is preliminary data.</text>
</comment>
<dbReference type="Proteomes" id="UP000634136">
    <property type="component" value="Unassembled WGS sequence"/>
</dbReference>
<evidence type="ECO:0000313" key="3">
    <source>
        <dbReference type="Proteomes" id="UP000634136"/>
    </source>
</evidence>
<proteinExistence type="predicted"/>
<name>A0A834WYQ7_9FABA</name>
<protein>
    <submittedName>
        <fullName evidence="2">Uncharacterized protein</fullName>
    </submittedName>
</protein>
<keyword evidence="1" id="KW-0812">Transmembrane</keyword>
<dbReference type="AlphaFoldDB" id="A0A834WYQ7"/>
<feature type="transmembrane region" description="Helical" evidence="1">
    <location>
        <begin position="39"/>
        <end position="60"/>
    </location>
</feature>
<keyword evidence="3" id="KW-1185">Reference proteome</keyword>
<evidence type="ECO:0000256" key="1">
    <source>
        <dbReference type="SAM" id="Phobius"/>
    </source>
</evidence>
<accession>A0A834WYQ7</accession>
<organism evidence="2 3">
    <name type="scientific">Senna tora</name>
    <dbReference type="NCBI Taxonomy" id="362788"/>
    <lineage>
        <taxon>Eukaryota</taxon>
        <taxon>Viridiplantae</taxon>
        <taxon>Streptophyta</taxon>
        <taxon>Embryophyta</taxon>
        <taxon>Tracheophyta</taxon>
        <taxon>Spermatophyta</taxon>
        <taxon>Magnoliopsida</taxon>
        <taxon>eudicotyledons</taxon>
        <taxon>Gunneridae</taxon>
        <taxon>Pentapetalae</taxon>
        <taxon>rosids</taxon>
        <taxon>fabids</taxon>
        <taxon>Fabales</taxon>
        <taxon>Fabaceae</taxon>
        <taxon>Caesalpinioideae</taxon>
        <taxon>Cassia clade</taxon>
        <taxon>Senna</taxon>
    </lineage>
</organism>
<sequence length="95" mass="10941">MLRRYSTVVGGGFRRWSTEAVDDGYGRRWSTVALRDDGVIFFPSLGILILRLGVGLNNLLEMKVDMVEVGDIMVDSLEYFEKIHQYSKYYLNVNN</sequence>
<keyword evidence="1" id="KW-1133">Transmembrane helix</keyword>
<keyword evidence="1" id="KW-0472">Membrane</keyword>
<reference evidence="2" key="1">
    <citation type="submission" date="2020-09" db="EMBL/GenBank/DDBJ databases">
        <title>Genome-Enabled Discovery of Anthraquinone Biosynthesis in Senna tora.</title>
        <authorList>
            <person name="Kang S.-H."/>
            <person name="Pandey R.P."/>
            <person name="Lee C.-M."/>
            <person name="Sim J.-S."/>
            <person name="Jeong J.-T."/>
            <person name="Choi B.-S."/>
            <person name="Jung M."/>
            <person name="Ginzburg D."/>
            <person name="Zhao K."/>
            <person name="Won S.Y."/>
            <person name="Oh T.-J."/>
            <person name="Yu Y."/>
            <person name="Kim N.-H."/>
            <person name="Lee O.R."/>
            <person name="Lee T.-H."/>
            <person name="Bashyal P."/>
            <person name="Kim T.-S."/>
            <person name="Lee W.-H."/>
            <person name="Kawkins C."/>
            <person name="Kim C.-K."/>
            <person name="Kim J.S."/>
            <person name="Ahn B.O."/>
            <person name="Rhee S.Y."/>
            <person name="Sohng J.K."/>
        </authorList>
    </citation>
    <scope>NUCLEOTIDE SEQUENCE</scope>
    <source>
        <tissue evidence="2">Leaf</tissue>
    </source>
</reference>
<dbReference type="EMBL" id="JAAIUW010000004">
    <property type="protein sequence ID" value="KAF7834738.1"/>
    <property type="molecule type" value="Genomic_DNA"/>
</dbReference>
<gene>
    <name evidence="2" type="ORF">G2W53_009597</name>
</gene>